<dbReference type="AlphaFoldDB" id="A0A2I2GPK2"/>
<keyword evidence="3" id="KW-0805">Transcription regulation</keyword>
<feature type="compositionally biased region" description="Basic residues" evidence="6">
    <location>
        <begin position="377"/>
        <end position="389"/>
    </location>
</feature>
<dbReference type="InterPro" id="IPR021740">
    <property type="entry name" value="Velvet"/>
</dbReference>
<dbReference type="VEuPathDB" id="FungiDB:P170DRAFT_25099"/>
<keyword evidence="4" id="KW-0804">Transcription</keyword>
<dbReference type="Gene3D" id="2.60.40.3960">
    <property type="entry name" value="Velvet domain"/>
    <property type="match status" value="1"/>
</dbReference>
<feature type="compositionally biased region" description="Pro residues" evidence="6">
    <location>
        <begin position="208"/>
        <end position="220"/>
    </location>
</feature>
<protein>
    <recommendedName>
        <fullName evidence="7">Velvet domain-containing protein</fullName>
    </recommendedName>
</protein>
<dbReference type="EMBL" id="MSFO01000001">
    <property type="protein sequence ID" value="PLB54807.1"/>
    <property type="molecule type" value="Genomic_DNA"/>
</dbReference>
<dbReference type="InterPro" id="IPR037525">
    <property type="entry name" value="Velvet_dom"/>
</dbReference>
<feature type="compositionally biased region" description="Low complexity" evidence="6">
    <location>
        <begin position="354"/>
        <end position="374"/>
    </location>
</feature>
<gene>
    <name evidence="8" type="ORF">P170DRAFT_25099</name>
</gene>
<evidence type="ECO:0000256" key="4">
    <source>
        <dbReference type="ARBA" id="ARBA00023163"/>
    </source>
</evidence>
<dbReference type="PANTHER" id="PTHR33572:SF17">
    <property type="entry name" value="SEXUAL DEVELOPMENT REGULATOR VELC"/>
    <property type="match status" value="1"/>
</dbReference>
<keyword evidence="5" id="KW-0539">Nucleus</keyword>
<feature type="region of interest" description="Disordered" evidence="6">
    <location>
        <begin position="19"/>
        <end position="97"/>
    </location>
</feature>
<organism evidence="8 9">
    <name type="scientific">Aspergillus steynii IBT 23096</name>
    <dbReference type="NCBI Taxonomy" id="1392250"/>
    <lineage>
        <taxon>Eukaryota</taxon>
        <taxon>Fungi</taxon>
        <taxon>Dikarya</taxon>
        <taxon>Ascomycota</taxon>
        <taxon>Pezizomycotina</taxon>
        <taxon>Eurotiomycetes</taxon>
        <taxon>Eurotiomycetidae</taxon>
        <taxon>Eurotiales</taxon>
        <taxon>Aspergillaceae</taxon>
        <taxon>Aspergillus</taxon>
        <taxon>Aspergillus subgen. Circumdati</taxon>
    </lineage>
</organism>
<name>A0A2I2GPK2_9EURO</name>
<feature type="compositionally biased region" description="Low complexity" evidence="6">
    <location>
        <begin position="134"/>
        <end position="147"/>
    </location>
</feature>
<dbReference type="RefSeq" id="XP_024710109.1">
    <property type="nucleotide sequence ID" value="XM_024843025.1"/>
</dbReference>
<evidence type="ECO:0000256" key="1">
    <source>
        <dbReference type="ARBA" id="ARBA00004123"/>
    </source>
</evidence>
<feature type="region of interest" description="Disordered" evidence="6">
    <location>
        <begin position="117"/>
        <end position="227"/>
    </location>
</feature>
<evidence type="ECO:0000256" key="5">
    <source>
        <dbReference type="ARBA" id="ARBA00023242"/>
    </source>
</evidence>
<comment type="caution">
    <text evidence="8">The sequence shown here is derived from an EMBL/GenBank/DDBJ whole genome shotgun (WGS) entry which is preliminary data.</text>
</comment>
<dbReference type="PANTHER" id="PTHR33572">
    <property type="entry name" value="SPORE DEVELOPMENT REGULATOR VOSA"/>
    <property type="match status" value="1"/>
</dbReference>
<dbReference type="PROSITE" id="PS51821">
    <property type="entry name" value="VELVET"/>
    <property type="match status" value="1"/>
</dbReference>
<feature type="compositionally biased region" description="Low complexity" evidence="6">
    <location>
        <begin position="165"/>
        <end position="178"/>
    </location>
</feature>
<evidence type="ECO:0000256" key="3">
    <source>
        <dbReference type="ARBA" id="ARBA00023015"/>
    </source>
</evidence>
<proteinExistence type="predicted"/>
<evidence type="ECO:0000313" key="8">
    <source>
        <dbReference type="EMBL" id="PLB54807.1"/>
    </source>
</evidence>
<evidence type="ECO:0000256" key="6">
    <source>
        <dbReference type="SAM" id="MobiDB-lite"/>
    </source>
</evidence>
<feature type="compositionally biased region" description="Basic and acidic residues" evidence="6">
    <location>
        <begin position="19"/>
        <end position="30"/>
    </location>
</feature>
<sequence>MSRTPLQWHTVYPDGWYFDGRRRVSDDENQRMASTSNNPFSPGPHPPQFLHPDNRGYDPTMISPSQPRSSVYGRPRESAAEPEVAFSSGSMNSMAPHGAQRSNLFKVVDYGGAHGSYDHRGSIGSSGRVNDMDSQYSSSSTTFPSPVHSDKSMVLYPQNVPFAKQQQQQQQQHQQQQHPLPPPQHSPPRHTTSSMPLGFEKLLNHSPSPSPPPSLPPPRRPSSSSRYHLHIRQQPLAARACGAGDRDRRPVDPPPIIQMLLTDFDPHSDTDSDILQDPRFAVGCLLVPVSGSADLDAEPGVRENRLAQRDGGGGGGQTTPLLSGKAFVSPFYVGADPDPDTAPAHPSSIESLYTTAASSASTTSTTTTTRTTPTDPRHRHTHHQHHRPPPHPSFQPPATFYIFSDLSVRTAGLYQLQFRLMNWGAVEDTGQSMGILAEAWSDPFRVFPAKDFPGMRDSSALTRGLKELGFVELKTRGRGEGKGRRAR</sequence>
<dbReference type="Pfam" id="PF11754">
    <property type="entry name" value="Velvet"/>
    <property type="match status" value="2"/>
</dbReference>
<dbReference type="GO" id="GO:0030435">
    <property type="term" value="P:sporulation resulting in formation of a cellular spore"/>
    <property type="evidence" value="ECO:0007669"/>
    <property type="project" value="UniProtKB-KW"/>
</dbReference>
<accession>A0A2I2GPK2</accession>
<dbReference type="GO" id="GO:0005634">
    <property type="term" value="C:nucleus"/>
    <property type="evidence" value="ECO:0007669"/>
    <property type="project" value="UniProtKB-SubCell"/>
</dbReference>
<reference evidence="8 9" key="1">
    <citation type="submission" date="2016-12" db="EMBL/GenBank/DDBJ databases">
        <title>The genomes of Aspergillus section Nigri reveals drivers in fungal speciation.</title>
        <authorList>
            <consortium name="DOE Joint Genome Institute"/>
            <person name="Vesth T.C."/>
            <person name="Nybo J."/>
            <person name="Theobald S."/>
            <person name="Brandl J."/>
            <person name="Frisvad J.C."/>
            <person name="Nielsen K.F."/>
            <person name="Lyhne E.K."/>
            <person name="Kogle M.E."/>
            <person name="Kuo A."/>
            <person name="Riley R."/>
            <person name="Clum A."/>
            <person name="Nolan M."/>
            <person name="Lipzen A."/>
            <person name="Salamov A."/>
            <person name="Henrissat B."/>
            <person name="Wiebenga A."/>
            <person name="De Vries R.P."/>
            <person name="Grigoriev I.V."/>
            <person name="Mortensen U.H."/>
            <person name="Andersen M.R."/>
            <person name="Baker S.E."/>
        </authorList>
    </citation>
    <scope>NUCLEOTIDE SEQUENCE [LARGE SCALE GENOMIC DNA]</scope>
    <source>
        <strain evidence="8 9">IBT 23096</strain>
    </source>
</reference>
<dbReference type="STRING" id="1392250.A0A2I2GPK2"/>
<comment type="subcellular location">
    <subcellularLocation>
        <location evidence="1">Nucleus</location>
    </subcellularLocation>
</comment>
<evidence type="ECO:0000313" key="9">
    <source>
        <dbReference type="Proteomes" id="UP000234275"/>
    </source>
</evidence>
<keyword evidence="9" id="KW-1185">Reference proteome</keyword>
<feature type="region of interest" description="Disordered" evidence="6">
    <location>
        <begin position="354"/>
        <end position="396"/>
    </location>
</feature>
<feature type="domain" description="Velvet" evidence="7">
    <location>
        <begin position="222"/>
        <end position="476"/>
    </location>
</feature>
<dbReference type="Proteomes" id="UP000234275">
    <property type="component" value="Unassembled WGS sequence"/>
</dbReference>
<dbReference type="GeneID" id="36550724"/>
<dbReference type="OrthoDB" id="3056235at2759"/>
<feature type="compositionally biased region" description="Polar residues" evidence="6">
    <location>
        <begin position="31"/>
        <end position="40"/>
    </location>
</feature>
<keyword evidence="2" id="KW-0749">Sporulation</keyword>
<dbReference type="InterPro" id="IPR038491">
    <property type="entry name" value="Velvet_dom_sf"/>
</dbReference>
<evidence type="ECO:0000259" key="7">
    <source>
        <dbReference type="PROSITE" id="PS51821"/>
    </source>
</evidence>
<evidence type="ECO:0000256" key="2">
    <source>
        <dbReference type="ARBA" id="ARBA00022969"/>
    </source>
</evidence>